<evidence type="ECO:0000313" key="2">
    <source>
        <dbReference type="Proteomes" id="UP000790709"/>
    </source>
</evidence>
<dbReference type="Proteomes" id="UP000790709">
    <property type="component" value="Unassembled WGS sequence"/>
</dbReference>
<keyword evidence="2" id="KW-1185">Reference proteome</keyword>
<comment type="caution">
    <text evidence="1">The sequence shown here is derived from an EMBL/GenBank/DDBJ whole genome shotgun (WGS) entry which is preliminary data.</text>
</comment>
<evidence type="ECO:0000313" key="1">
    <source>
        <dbReference type="EMBL" id="KAH7925448.1"/>
    </source>
</evidence>
<name>A0ACB8BLL4_9AGAM</name>
<proteinExistence type="predicted"/>
<sequence length="673" mass="75018">MLPLGIAKYNGRTYGMRKDKVTEDAHGLKLGKLHLRDLRLERTPRGWMFSDRNCTDMEVSRRSQPHGSAGIDSPHLIYETTIYDVEKADSWAQVPKSNLEQTTMEPWLGRPPVDLDSRTCILIGLFTLEMQVFCSAAVRAQMAITKWQTVTPGGNWKISNLRRLTQWNILEEENLGSARLHCHLPGHIPTRCSAIAPVVREQPKRMYHPQDPTLPGGAEAPRTSAYGDFGAVDKRDRVARHKEFASRSLPRGVLGDVTEVLNPRQATRWSKLGNRVRREHRRARKELHRKASTVLSDAPMYHRPPISTWRKYRNSCIIVRTHQIELASVAYFYLWKHARRGTVIPDAGVVFGTEDQFGGSMLGREEPRGLSTHTRDGVASLYFRTPRVQSRMEVADGVWKPSWCRAFAFPTWSSRGCTCDIIIAPSTSPKGKHVPSANHSGGSELQKLSQSYHDSKARIYTRVNFAIGDQTATTKGDGLLCGGAKNKPSRINYDGKYDDVRRRQHMSGGCARGFGTRSEDEVTLTPNANGRWGRGCPETSTTPTTETAETDGGKSAEGGTITRLVPASNVYPLFYKSDKGTRLSVLGRTSKRPRPIDGTRTSKKNILTSKNFTPRLEDLLEGGDTPEIKTGSPRGEAYRPTRGNVGIGMKGHRTVAQSSVLMPSNVHKLSVRN</sequence>
<protein>
    <submittedName>
        <fullName evidence="1">Uncharacterized protein</fullName>
    </submittedName>
</protein>
<accession>A0ACB8BLL4</accession>
<reference evidence="1" key="1">
    <citation type="journal article" date="2021" name="New Phytol.">
        <title>Evolutionary innovations through gain and loss of genes in the ectomycorrhizal Boletales.</title>
        <authorList>
            <person name="Wu G."/>
            <person name="Miyauchi S."/>
            <person name="Morin E."/>
            <person name="Kuo A."/>
            <person name="Drula E."/>
            <person name="Varga T."/>
            <person name="Kohler A."/>
            <person name="Feng B."/>
            <person name="Cao Y."/>
            <person name="Lipzen A."/>
            <person name="Daum C."/>
            <person name="Hundley H."/>
            <person name="Pangilinan J."/>
            <person name="Johnson J."/>
            <person name="Barry K."/>
            <person name="LaButti K."/>
            <person name="Ng V."/>
            <person name="Ahrendt S."/>
            <person name="Min B."/>
            <person name="Choi I.G."/>
            <person name="Park H."/>
            <person name="Plett J.M."/>
            <person name="Magnuson J."/>
            <person name="Spatafora J.W."/>
            <person name="Nagy L.G."/>
            <person name="Henrissat B."/>
            <person name="Grigoriev I.V."/>
            <person name="Yang Z.L."/>
            <person name="Xu J."/>
            <person name="Martin F.M."/>
        </authorList>
    </citation>
    <scope>NUCLEOTIDE SEQUENCE</scope>
    <source>
        <strain evidence="1">KUC20120723A-06</strain>
    </source>
</reference>
<gene>
    <name evidence="1" type="ORF">BV22DRAFT_1046782</name>
</gene>
<organism evidence="1 2">
    <name type="scientific">Leucogyrophana mollusca</name>
    <dbReference type="NCBI Taxonomy" id="85980"/>
    <lineage>
        <taxon>Eukaryota</taxon>
        <taxon>Fungi</taxon>
        <taxon>Dikarya</taxon>
        <taxon>Basidiomycota</taxon>
        <taxon>Agaricomycotina</taxon>
        <taxon>Agaricomycetes</taxon>
        <taxon>Agaricomycetidae</taxon>
        <taxon>Boletales</taxon>
        <taxon>Boletales incertae sedis</taxon>
        <taxon>Leucogyrophana</taxon>
    </lineage>
</organism>
<dbReference type="EMBL" id="MU266402">
    <property type="protein sequence ID" value="KAH7925448.1"/>
    <property type="molecule type" value="Genomic_DNA"/>
</dbReference>